<evidence type="ECO:0000259" key="1">
    <source>
        <dbReference type="PROSITE" id="PS51186"/>
    </source>
</evidence>
<evidence type="ECO:0000313" key="3">
    <source>
        <dbReference type="Proteomes" id="UP000523087"/>
    </source>
</evidence>
<dbReference type="PANTHER" id="PTHR47237">
    <property type="entry name" value="SLL0310 PROTEIN"/>
    <property type="match status" value="1"/>
</dbReference>
<sequence length="283" mass="31752">MLGKIEKIDVSSMPSLQKLAESVGWNFTTERLHIYLSLGTMFGHRLHNEWISSAALFQYGTTIASIGSVIVHANYQGQGLGRSIMKRCLYEVERVGVPVSLVATSAGVPLYQSLGFQTVEFIHRFTHTHFVYEPIECKQVEIEQLREKKHITEIIHFDKMVFGANRSELLHHLMKKRSIGFIARNAEKSICGFGIAFPVGNFLHIGPLMADHTDIALQLIQAFLCQSAIPVRIDVPSRQSDFMRALCQLGFQETLVSPLMLLYAQQLPGKRNRLFGIADPALG</sequence>
<dbReference type="InterPro" id="IPR041496">
    <property type="entry name" value="YitH/HolE_GNAT"/>
</dbReference>
<dbReference type="AlphaFoldDB" id="A0A7W0BZM0"/>
<dbReference type="RefSeq" id="WP_181555170.1">
    <property type="nucleotide sequence ID" value="NZ_JACDUT010000002.1"/>
</dbReference>
<dbReference type="InterPro" id="IPR000182">
    <property type="entry name" value="GNAT_dom"/>
</dbReference>
<dbReference type="GO" id="GO:0016747">
    <property type="term" value="F:acyltransferase activity, transferring groups other than amino-acyl groups"/>
    <property type="evidence" value="ECO:0007669"/>
    <property type="project" value="InterPro"/>
</dbReference>
<accession>A0A7W0BZM0</accession>
<evidence type="ECO:0000313" key="2">
    <source>
        <dbReference type="EMBL" id="MBA2874254.1"/>
    </source>
</evidence>
<keyword evidence="2" id="KW-0808">Transferase</keyword>
<dbReference type="SUPFAM" id="SSF55729">
    <property type="entry name" value="Acyl-CoA N-acyltransferases (Nat)"/>
    <property type="match status" value="1"/>
</dbReference>
<reference evidence="2 3" key="1">
    <citation type="submission" date="2020-07" db="EMBL/GenBank/DDBJ databases">
        <title>Genomic Encyclopedia of Type Strains, Phase IV (KMG-IV): sequencing the most valuable type-strain genomes for metagenomic binning, comparative biology and taxonomic classification.</title>
        <authorList>
            <person name="Goeker M."/>
        </authorList>
    </citation>
    <scope>NUCLEOTIDE SEQUENCE [LARGE SCALE GENOMIC DNA]</scope>
    <source>
        <strain evidence="2 3">DSM 15730</strain>
    </source>
</reference>
<dbReference type="PANTHER" id="PTHR47237:SF2">
    <property type="entry name" value="BLL4206 PROTEIN"/>
    <property type="match status" value="1"/>
</dbReference>
<name>A0A7W0BZM0_9BACL</name>
<protein>
    <submittedName>
        <fullName evidence="2">N-acetylglutamate synthase-like GNAT family acetyltransferase</fullName>
    </submittedName>
</protein>
<dbReference type="InterPro" id="IPR016181">
    <property type="entry name" value="Acyl_CoA_acyltransferase"/>
</dbReference>
<comment type="caution">
    <text evidence="2">The sequence shown here is derived from an EMBL/GenBank/DDBJ whole genome shotgun (WGS) entry which is preliminary data.</text>
</comment>
<dbReference type="EMBL" id="JACDUT010000002">
    <property type="protein sequence ID" value="MBA2874254.1"/>
    <property type="molecule type" value="Genomic_DNA"/>
</dbReference>
<dbReference type="Pfam" id="PF13508">
    <property type="entry name" value="Acetyltransf_7"/>
    <property type="match status" value="1"/>
</dbReference>
<dbReference type="Pfam" id="PF18014">
    <property type="entry name" value="Acetyltransf_18"/>
    <property type="match status" value="1"/>
</dbReference>
<feature type="domain" description="N-acetyltransferase" evidence="1">
    <location>
        <begin position="3"/>
        <end position="138"/>
    </location>
</feature>
<keyword evidence="3" id="KW-1185">Reference proteome</keyword>
<dbReference type="Proteomes" id="UP000523087">
    <property type="component" value="Unassembled WGS sequence"/>
</dbReference>
<dbReference type="PROSITE" id="PS51186">
    <property type="entry name" value="GNAT"/>
    <property type="match status" value="1"/>
</dbReference>
<dbReference type="CDD" id="cd04301">
    <property type="entry name" value="NAT_SF"/>
    <property type="match status" value="1"/>
</dbReference>
<organism evidence="2 3">
    <name type="scientific">Thermaerobacillus caldiproteolyticus</name>
    <dbReference type="NCBI Taxonomy" id="247480"/>
    <lineage>
        <taxon>Bacteria</taxon>
        <taxon>Bacillati</taxon>
        <taxon>Bacillota</taxon>
        <taxon>Bacilli</taxon>
        <taxon>Bacillales</taxon>
        <taxon>Anoxybacillaceae</taxon>
        <taxon>Thermaerobacillus</taxon>
    </lineage>
</organism>
<dbReference type="Gene3D" id="3.40.630.30">
    <property type="match status" value="1"/>
</dbReference>
<gene>
    <name evidence="2" type="ORF">HNR31_001024</name>
</gene>
<dbReference type="Gene3D" id="3.40.630.90">
    <property type="match status" value="1"/>
</dbReference>
<dbReference type="InterPro" id="IPR052729">
    <property type="entry name" value="Acyl/Acetyltrans_Enzymes"/>
</dbReference>
<proteinExistence type="predicted"/>